<dbReference type="VEuPathDB" id="GiardiaDB:GL50803_0015340"/>
<evidence type="ECO:0000313" key="4">
    <source>
        <dbReference type="Proteomes" id="UP000018320"/>
    </source>
</evidence>
<dbReference type="Proteomes" id="UP000018320">
    <property type="component" value="Unassembled WGS sequence"/>
</dbReference>
<proteinExistence type="predicted"/>
<gene>
    <name evidence="3" type="ORF">DHA2_15340</name>
</gene>
<dbReference type="EMBL" id="AHGT01000001">
    <property type="protein sequence ID" value="ESU39719.1"/>
    <property type="molecule type" value="Genomic_DNA"/>
</dbReference>
<comment type="caution">
    <text evidence="3">The sequence shown here is derived from an EMBL/GenBank/DDBJ whole genome shotgun (WGS) entry which is preliminary data.</text>
</comment>
<evidence type="ECO:0000256" key="2">
    <source>
        <dbReference type="SAM" id="MobiDB-lite"/>
    </source>
</evidence>
<dbReference type="SUPFAM" id="SSF48403">
    <property type="entry name" value="Ankyrin repeat"/>
    <property type="match status" value="2"/>
</dbReference>
<dbReference type="PANTHER" id="PTHR24120">
    <property type="entry name" value="GH07239P"/>
    <property type="match status" value="1"/>
</dbReference>
<dbReference type="PANTHER" id="PTHR24120:SF4">
    <property type="entry name" value="GH07239P"/>
    <property type="match status" value="1"/>
</dbReference>
<feature type="coiled-coil region" evidence="1">
    <location>
        <begin position="436"/>
        <end position="498"/>
    </location>
</feature>
<accession>V6TM70</accession>
<reference evidence="4" key="1">
    <citation type="submission" date="2012-02" db="EMBL/GenBank/DDBJ databases">
        <title>Genome sequencing of Giardia lamblia Genotypes A2 and B isolates (DH and GS) and comparative analysis with the genomes of Genotypes A1 and E (WB and Pig).</title>
        <authorList>
            <person name="Adam R."/>
            <person name="Dahlstrom E."/>
            <person name="Martens C."/>
            <person name="Bruno D."/>
            <person name="Barbian K."/>
            <person name="Porcella S.F."/>
            <person name="Nash T."/>
        </authorList>
    </citation>
    <scope>NUCLEOTIDE SEQUENCE</scope>
    <source>
        <strain evidence="4">DH</strain>
    </source>
</reference>
<keyword evidence="1" id="KW-0175">Coiled coil</keyword>
<evidence type="ECO:0000256" key="1">
    <source>
        <dbReference type="SAM" id="Coils"/>
    </source>
</evidence>
<reference evidence="3 4" key="2">
    <citation type="journal article" date="2013" name="Genome Biol. Evol.">
        <title>Genome sequencing of Giardia lamblia genotypes A2 and B isolates (DH and GS) and comparative analysis with the genomes of genotypes A1 and E (WB and Pig).</title>
        <authorList>
            <person name="Adam R.D."/>
            <person name="Dahlstrom E.W."/>
            <person name="Martens C.A."/>
            <person name="Bruno D.P."/>
            <person name="Barbian K.D."/>
            <person name="Ricklefs S.M."/>
            <person name="Hernandez M.M."/>
            <person name="Narla N.P."/>
            <person name="Patel R.B."/>
            <person name="Porcella S.F."/>
            <person name="Nash T.E."/>
        </authorList>
    </citation>
    <scope>NUCLEOTIDE SEQUENCE [LARGE SCALE GENOMIC DNA]</scope>
    <source>
        <strain evidence="3 4">DH</strain>
    </source>
</reference>
<dbReference type="VEuPathDB" id="GiardiaDB:QR46_0286"/>
<dbReference type="Gene3D" id="1.25.40.20">
    <property type="entry name" value="Ankyrin repeat-containing domain"/>
    <property type="match status" value="2"/>
</dbReference>
<dbReference type="VEuPathDB" id="GiardiaDB:GL50581_4379"/>
<dbReference type="VEuPathDB" id="GiardiaDB:DHA2_15340"/>
<evidence type="ECO:0000313" key="3">
    <source>
        <dbReference type="EMBL" id="ESU39719.1"/>
    </source>
</evidence>
<dbReference type="InterPro" id="IPR036770">
    <property type="entry name" value="Ankyrin_rpt-contain_sf"/>
</dbReference>
<organism evidence="3 4">
    <name type="scientific">Giardia intestinalis</name>
    <name type="common">Giardia lamblia</name>
    <dbReference type="NCBI Taxonomy" id="5741"/>
    <lineage>
        <taxon>Eukaryota</taxon>
        <taxon>Metamonada</taxon>
        <taxon>Diplomonadida</taxon>
        <taxon>Hexamitidae</taxon>
        <taxon>Giardiinae</taxon>
        <taxon>Giardia</taxon>
    </lineage>
</organism>
<dbReference type="SMART" id="SM00248">
    <property type="entry name" value="ANK"/>
    <property type="match status" value="7"/>
</dbReference>
<dbReference type="Pfam" id="PF12796">
    <property type="entry name" value="Ank_2"/>
    <property type="match status" value="2"/>
</dbReference>
<dbReference type="AlphaFoldDB" id="V6TM70"/>
<name>V6TM70_GIAIN</name>
<protein>
    <submittedName>
        <fullName evidence="3">Ankyrin repeat protein</fullName>
    </submittedName>
</protein>
<feature type="region of interest" description="Disordered" evidence="2">
    <location>
        <begin position="638"/>
        <end position="657"/>
    </location>
</feature>
<sequence>MVLNIKEKVKAKQVNFVLSMLPAQSLAPKDPAAASQTPKSPLVAGSSILSSRMSPSLLKDSALINAVRNNDEAQVRELERTESGLKNAQDETALMVAAANNRPIFCKILVSAEKSISNYRGQDAYMIAAQHGSVDALNALRQHFVLRTDIYNMNALDYAVISKSSAAVNLILSSQIIRQSDISHAILLANKRGLTTLENVLKSKIPATKDFPCKRCEQYLNLFACKMTVTDQGVQAQTTSTNSNGYDPSTNPVEPFKLSEIVAKKDAEIKILKSLYYRPSVTQKFDEVIMEKNAEIDRLKRKLEEVTSHQLMDSYFSEEVERYKRECCALHTQNDELKKKLDINSKDFRSSRIQEAAAATQSGHVSPEYALLQGSGRHTPTADICSLDAHRSSVGSGSATKQQLRESIPSQPAVVTGMATNVPTVSRSVQVDVQWVQNYELEISALKARLNTAEEAIKRYRANYDSLYKLSAARQNAARVLKTENEALQRKITQLKDTILHITTVSNRQSIDLSNLSYKAEEDGFNQDSIRLTDRSITSPQVPRCLSPTLAYSGMHPLDNSMDDPVLESRLSGMANSTILTGSMIETGGRSTARLSQTLYNLPNTQSIQAIAGASIKSLAGQSSGIDHLRTSITGLGSLSKNNTPVRDMSSRTSRSITPYDSRRSVHILQPVATRSTSSIDALQQLVADQRVGNATISQIATRNTNGTSVSTPRMSTDKWSGAILSQDLERRTFPTSPPRSLQYANAPVIPPNIDELTPLMIAVVECNFSKFNESISYAKQRTSAGKTALMYAVEYNRHTFVQDLIPFEAGLKDVNGHTALYHAIMMGRYRIAELLRDSEGVQVPHRSRIGNRRTELMQAVIDNDIISVWCLASMQASLQDENGTTALMLAVKFMNIPAIEILYPMEYKLIDKENRTACDYIMLISPTATDAQREAVQATLNRNKL</sequence>
<dbReference type="InterPro" id="IPR002110">
    <property type="entry name" value="Ankyrin_rpt"/>
</dbReference>